<keyword evidence="3" id="KW-1185">Reference proteome</keyword>
<reference evidence="2 3" key="1">
    <citation type="journal article" date="2011" name="J. Bacteriol.">
        <title>Genome sequence of 'Pedosphaera parvula' Ellin514, an aerobic Verrucomicrobial isolate from pasture soil.</title>
        <authorList>
            <person name="Kant R."/>
            <person name="van Passel M.W."/>
            <person name="Sangwan P."/>
            <person name="Palva A."/>
            <person name="Lucas S."/>
            <person name="Copeland A."/>
            <person name="Lapidus A."/>
            <person name="Glavina Del Rio T."/>
            <person name="Dalin E."/>
            <person name="Tice H."/>
            <person name="Bruce D."/>
            <person name="Goodwin L."/>
            <person name="Pitluck S."/>
            <person name="Chertkov O."/>
            <person name="Larimer F.W."/>
            <person name="Land M.L."/>
            <person name="Hauser L."/>
            <person name="Brettin T.S."/>
            <person name="Detter J.C."/>
            <person name="Han S."/>
            <person name="de Vos W.M."/>
            <person name="Janssen P.H."/>
            <person name="Smidt H."/>
        </authorList>
    </citation>
    <scope>NUCLEOTIDE SEQUENCE [LARGE SCALE GENOMIC DNA]</scope>
    <source>
        <strain evidence="2 3">Ellin514</strain>
    </source>
</reference>
<feature type="region of interest" description="Disordered" evidence="1">
    <location>
        <begin position="41"/>
        <end position="77"/>
    </location>
</feature>
<name>B9XPQ6_PEDPL</name>
<comment type="caution">
    <text evidence="2">The sequence shown here is derived from an EMBL/GenBank/DDBJ whole genome shotgun (WGS) entry which is preliminary data.</text>
</comment>
<evidence type="ECO:0000313" key="2">
    <source>
        <dbReference type="EMBL" id="EEF58179.1"/>
    </source>
</evidence>
<gene>
    <name evidence="2" type="ORF">Cflav_PD1379</name>
</gene>
<protein>
    <submittedName>
        <fullName evidence="2">PE-PGRS family protein</fullName>
    </submittedName>
</protein>
<organism evidence="2 3">
    <name type="scientific">Pedosphaera parvula (strain Ellin514)</name>
    <dbReference type="NCBI Taxonomy" id="320771"/>
    <lineage>
        <taxon>Bacteria</taxon>
        <taxon>Pseudomonadati</taxon>
        <taxon>Verrucomicrobiota</taxon>
        <taxon>Pedosphaerae</taxon>
        <taxon>Pedosphaerales</taxon>
        <taxon>Pedosphaeraceae</taxon>
        <taxon>Pedosphaera</taxon>
    </lineage>
</organism>
<evidence type="ECO:0000256" key="1">
    <source>
        <dbReference type="SAM" id="MobiDB-lite"/>
    </source>
</evidence>
<dbReference type="RefSeq" id="WP_007417792.1">
    <property type="nucleotide sequence ID" value="NZ_ABOX02000048.1"/>
</dbReference>
<sequence>MKLLLVFVISGWILNFVGCSSTSQGGMGGVGGAYQHNTSAARNPASRWSTGELDVGTGTAGVGAGTGLGGGSTGSGL</sequence>
<dbReference type="AlphaFoldDB" id="B9XPQ6"/>
<dbReference type="EMBL" id="ABOX02000048">
    <property type="protein sequence ID" value="EEF58179.1"/>
    <property type="molecule type" value="Genomic_DNA"/>
</dbReference>
<dbReference type="Proteomes" id="UP000003688">
    <property type="component" value="Unassembled WGS sequence"/>
</dbReference>
<evidence type="ECO:0000313" key="3">
    <source>
        <dbReference type="Proteomes" id="UP000003688"/>
    </source>
</evidence>
<accession>B9XPQ6</accession>
<feature type="compositionally biased region" description="Gly residues" evidence="1">
    <location>
        <begin position="58"/>
        <end position="77"/>
    </location>
</feature>
<proteinExistence type="predicted"/>